<accession>A0ABM7PD53</accession>
<protein>
    <submittedName>
        <fullName evidence="1">Uncharacterized protein</fullName>
    </submittedName>
</protein>
<reference evidence="1 2" key="1">
    <citation type="submission" date="2021-02" db="EMBL/GenBank/DDBJ databases">
        <title>Complete genome of Desulfoluna sp. strain ASN36.</title>
        <authorList>
            <person name="Takahashi A."/>
            <person name="Kojima H."/>
            <person name="Fukui M."/>
        </authorList>
    </citation>
    <scope>NUCLEOTIDE SEQUENCE [LARGE SCALE GENOMIC DNA]</scope>
    <source>
        <strain evidence="1 2">ASN36</strain>
    </source>
</reference>
<gene>
    <name evidence="1" type="ORF">DSLASN_12010</name>
</gene>
<name>A0ABM7PD53_9BACT</name>
<keyword evidence="2" id="KW-1185">Reference proteome</keyword>
<dbReference type="EMBL" id="AP024488">
    <property type="protein sequence ID" value="BCS95569.1"/>
    <property type="molecule type" value="Genomic_DNA"/>
</dbReference>
<evidence type="ECO:0000313" key="2">
    <source>
        <dbReference type="Proteomes" id="UP001320148"/>
    </source>
</evidence>
<proteinExistence type="predicted"/>
<dbReference type="Proteomes" id="UP001320148">
    <property type="component" value="Chromosome"/>
</dbReference>
<sequence>MDIIEPHTNESTCLTAREDDIKVIDGASQAHPVSECGHPEERGVKAFANLGSRGSAPGRRRHVFSP</sequence>
<evidence type="ECO:0000313" key="1">
    <source>
        <dbReference type="EMBL" id="BCS95569.1"/>
    </source>
</evidence>
<organism evidence="1 2">
    <name type="scientific">Desulfoluna limicola</name>
    <dbReference type="NCBI Taxonomy" id="2810562"/>
    <lineage>
        <taxon>Bacteria</taxon>
        <taxon>Pseudomonadati</taxon>
        <taxon>Thermodesulfobacteriota</taxon>
        <taxon>Desulfobacteria</taxon>
        <taxon>Desulfobacterales</taxon>
        <taxon>Desulfolunaceae</taxon>
        <taxon>Desulfoluna</taxon>
    </lineage>
</organism>